<evidence type="ECO:0000313" key="2">
    <source>
        <dbReference type="Proteomes" id="UP000008633"/>
    </source>
</evidence>
<dbReference type="AlphaFoldDB" id="E6WXV1"/>
<accession>E6WXV1</accession>
<sequence length="115" mass="13598">MKRLIGFKGRYFRLSAIAALNGSIRIAEDHVRTVRHHRCQKGGETDERSEEPPPLELSELYEAVTTRVARKACHCNCIFRRKFRRLWHLYKFFFTPPGRYFKTKTGTSPPYFLFS</sequence>
<dbReference type="RefSeq" id="WP_013554049.1">
    <property type="nucleotide sequence ID" value="NC_014935.1"/>
</dbReference>
<evidence type="ECO:0000313" key="1">
    <source>
        <dbReference type="EMBL" id="ADV46358.1"/>
    </source>
</evidence>
<dbReference type="STRING" id="749222.Nitsa_1104"/>
<reference evidence="1 2" key="1">
    <citation type="journal article" date="2011" name="Stand. Genomic Sci.">
        <title>Complete genome sequence of Nitratifractor salsuginis type strain (E9I37-1).</title>
        <authorList>
            <person name="Anderson I."/>
            <person name="Sikorski J."/>
            <person name="Zeytun A."/>
            <person name="Nolan M."/>
            <person name="Lapidus A."/>
            <person name="Lucas S."/>
            <person name="Hammon N."/>
            <person name="Deshpande S."/>
            <person name="Cheng J.F."/>
            <person name="Tapia R."/>
            <person name="Han C."/>
            <person name="Goodwin L."/>
            <person name="Pitluck S."/>
            <person name="Liolios K."/>
            <person name="Pagani I."/>
            <person name="Ivanova N."/>
            <person name="Huntemann M."/>
            <person name="Mavromatis K."/>
            <person name="Ovchinikova G."/>
            <person name="Pati A."/>
            <person name="Chen A."/>
            <person name="Palaniappan K."/>
            <person name="Land M."/>
            <person name="Hauser L."/>
            <person name="Brambilla E.M."/>
            <person name="Ngatchou-Djao O.D."/>
            <person name="Rohde M."/>
            <person name="Tindall B.J."/>
            <person name="Goker M."/>
            <person name="Detter J.C."/>
            <person name="Woyke T."/>
            <person name="Bristow J."/>
            <person name="Eisen J.A."/>
            <person name="Markowitz V."/>
            <person name="Hugenholtz P."/>
            <person name="Klenk H.P."/>
            <person name="Kyrpides N.C."/>
        </authorList>
    </citation>
    <scope>NUCLEOTIDE SEQUENCE [LARGE SCALE GENOMIC DNA]</scope>
    <source>
        <strain evidence="2">DSM 16511 / JCM 12458 / E9I37-1</strain>
    </source>
</reference>
<dbReference type="HOGENOM" id="CLU_153184_0_0_7"/>
<keyword evidence="2" id="KW-1185">Reference proteome</keyword>
<gene>
    <name evidence="1" type="ordered locus">Nitsa_1104</name>
</gene>
<reference evidence="2" key="2">
    <citation type="submission" date="2011-01" db="EMBL/GenBank/DDBJ databases">
        <title>The complete genome of Nitratifractor salsuginis DSM 16511.</title>
        <authorList>
            <consortium name="US DOE Joint Genome Institute (JGI-PGF)"/>
            <person name="Lucas S."/>
            <person name="Copeland A."/>
            <person name="Lapidus A."/>
            <person name="Bruce D."/>
            <person name="Goodwin L."/>
            <person name="Pitluck S."/>
            <person name="Kyrpides N."/>
            <person name="Mavromatis K."/>
            <person name="Ivanova N."/>
            <person name="Mikhailova N."/>
            <person name="Zeytun A."/>
            <person name="Detter J.C."/>
            <person name="Tapia R."/>
            <person name="Han C."/>
            <person name="Land M."/>
            <person name="Hauser L."/>
            <person name="Markowitz V."/>
            <person name="Cheng J.-F."/>
            <person name="Hugenholtz P."/>
            <person name="Woyke T."/>
            <person name="Wu D."/>
            <person name="Tindall B."/>
            <person name="Schuetze A."/>
            <person name="Brambilla E."/>
            <person name="Klenk H.-P."/>
            <person name="Eisen J.A."/>
        </authorList>
    </citation>
    <scope>NUCLEOTIDE SEQUENCE [LARGE SCALE GENOMIC DNA]</scope>
    <source>
        <strain evidence="2">DSM 16511 / JCM 12458 / E9I37-1</strain>
    </source>
</reference>
<protein>
    <submittedName>
        <fullName evidence="1">Uncharacterized protein</fullName>
    </submittedName>
</protein>
<proteinExistence type="predicted"/>
<name>E6WXV1_NITSE</name>
<dbReference type="OrthoDB" id="5344079at2"/>
<dbReference type="KEGG" id="nsa:Nitsa_1104"/>
<organism evidence="1 2">
    <name type="scientific">Nitratifractor salsuginis (strain DSM 16511 / JCM 12458 / E9I37-1)</name>
    <dbReference type="NCBI Taxonomy" id="749222"/>
    <lineage>
        <taxon>Bacteria</taxon>
        <taxon>Pseudomonadati</taxon>
        <taxon>Campylobacterota</taxon>
        <taxon>Epsilonproteobacteria</taxon>
        <taxon>Campylobacterales</taxon>
        <taxon>Sulfurovaceae</taxon>
        <taxon>Nitratifractor</taxon>
    </lineage>
</organism>
<dbReference type="EMBL" id="CP002452">
    <property type="protein sequence ID" value="ADV46358.1"/>
    <property type="molecule type" value="Genomic_DNA"/>
</dbReference>
<dbReference type="Proteomes" id="UP000008633">
    <property type="component" value="Chromosome"/>
</dbReference>